<feature type="binding site" evidence="12">
    <location>
        <position position="467"/>
    </location>
    <ligand>
        <name>Zn(2+)</name>
        <dbReference type="ChEBI" id="CHEBI:29105"/>
        <label>2</label>
    </ligand>
</feature>
<dbReference type="PANTHER" id="PTHR30580:SF0">
    <property type="entry name" value="PRIMOSOMAL PROTEIN N"/>
    <property type="match status" value="1"/>
</dbReference>
<evidence type="ECO:0000256" key="4">
    <source>
        <dbReference type="ARBA" id="ARBA00022741"/>
    </source>
</evidence>
<organism evidence="15 16">
    <name type="scientific">Haliea salexigens</name>
    <dbReference type="NCBI Taxonomy" id="287487"/>
    <lineage>
        <taxon>Bacteria</taxon>
        <taxon>Pseudomonadati</taxon>
        <taxon>Pseudomonadota</taxon>
        <taxon>Gammaproteobacteria</taxon>
        <taxon>Cellvibrionales</taxon>
        <taxon>Halieaceae</taxon>
        <taxon>Haliea</taxon>
    </lineage>
</organism>
<dbReference type="Gene3D" id="3.40.1440.60">
    <property type="entry name" value="PriA, 3(prime) DNA-binding domain"/>
    <property type="match status" value="1"/>
</dbReference>
<evidence type="ECO:0000256" key="2">
    <source>
        <dbReference type="ARBA" id="ARBA00022705"/>
    </source>
</evidence>
<dbReference type="GO" id="GO:0043138">
    <property type="term" value="F:3'-5' DNA helicase activity"/>
    <property type="evidence" value="ECO:0007669"/>
    <property type="project" value="UniProtKB-EC"/>
</dbReference>
<dbReference type="GO" id="GO:0006270">
    <property type="term" value="P:DNA replication initiation"/>
    <property type="evidence" value="ECO:0007669"/>
    <property type="project" value="TreeGrafter"/>
</dbReference>
<feature type="binding site" evidence="12">
    <location>
        <position position="464"/>
    </location>
    <ligand>
        <name>Zn(2+)</name>
        <dbReference type="ChEBI" id="CHEBI:29105"/>
        <label>2</label>
    </ligand>
</feature>
<feature type="binding site" evidence="12">
    <location>
        <position position="446"/>
    </location>
    <ligand>
        <name>Zn(2+)</name>
        <dbReference type="ChEBI" id="CHEBI:29105"/>
        <label>2</label>
    </ligand>
</feature>
<keyword evidence="5 12" id="KW-0378">Hydrolase</keyword>
<comment type="subunit">
    <text evidence="12">Component of the replication restart primosome.</text>
</comment>
<dbReference type="AlphaFoldDB" id="A0A3C1KPW6"/>
<evidence type="ECO:0000256" key="1">
    <source>
        <dbReference type="ARBA" id="ARBA00022515"/>
    </source>
</evidence>
<accession>A0A3C1KPW6</accession>
<dbReference type="HAMAP" id="MF_00983">
    <property type="entry name" value="PriA"/>
    <property type="match status" value="1"/>
</dbReference>
<dbReference type="GO" id="GO:1990077">
    <property type="term" value="C:primosome complex"/>
    <property type="evidence" value="ECO:0007669"/>
    <property type="project" value="UniProtKB-UniRule"/>
</dbReference>
<comment type="caution">
    <text evidence="15">The sequence shown here is derived from an EMBL/GenBank/DDBJ whole genome shotgun (WGS) entry which is preliminary data.</text>
</comment>
<dbReference type="PANTHER" id="PTHR30580">
    <property type="entry name" value="PRIMOSOMAL PROTEIN N"/>
    <property type="match status" value="1"/>
</dbReference>
<feature type="binding site" evidence="12">
    <location>
        <position position="477"/>
    </location>
    <ligand>
        <name>Zn(2+)</name>
        <dbReference type="ChEBI" id="CHEBI:29105"/>
        <label>1</label>
    </ligand>
</feature>
<comment type="cofactor">
    <cofactor evidence="12">
        <name>Zn(2+)</name>
        <dbReference type="ChEBI" id="CHEBI:29105"/>
    </cofactor>
    <text evidence="12">Binds 2 zinc ions per subunit.</text>
</comment>
<dbReference type="Proteomes" id="UP000259273">
    <property type="component" value="Unassembled WGS sequence"/>
</dbReference>
<dbReference type="STRING" id="1121937.GCA_000423125_02952"/>
<comment type="catalytic activity">
    <reaction evidence="11 12">
        <text>ATP + H2O = ADP + phosphate + H(+)</text>
        <dbReference type="Rhea" id="RHEA:13065"/>
        <dbReference type="ChEBI" id="CHEBI:15377"/>
        <dbReference type="ChEBI" id="CHEBI:15378"/>
        <dbReference type="ChEBI" id="CHEBI:30616"/>
        <dbReference type="ChEBI" id="CHEBI:43474"/>
        <dbReference type="ChEBI" id="CHEBI:456216"/>
        <dbReference type="EC" id="5.6.2.4"/>
    </reaction>
</comment>
<keyword evidence="8 12" id="KW-0067">ATP-binding</keyword>
<dbReference type="GO" id="GO:0003677">
    <property type="term" value="F:DNA binding"/>
    <property type="evidence" value="ECO:0007669"/>
    <property type="project" value="UniProtKB-UniRule"/>
</dbReference>
<keyword evidence="9 12" id="KW-0238">DNA-binding</keyword>
<keyword evidence="4 12" id="KW-0547">Nucleotide-binding</keyword>
<evidence type="ECO:0000256" key="12">
    <source>
        <dbReference type="HAMAP-Rule" id="MF_00983"/>
    </source>
</evidence>
<evidence type="ECO:0000256" key="5">
    <source>
        <dbReference type="ARBA" id="ARBA00022801"/>
    </source>
</evidence>
<evidence type="ECO:0000256" key="8">
    <source>
        <dbReference type="ARBA" id="ARBA00022840"/>
    </source>
</evidence>
<evidence type="ECO:0000313" key="16">
    <source>
        <dbReference type="Proteomes" id="UP000259273"/>
    </source>
</evidence>
<evidence type="ECO:0000256" key="6">
    <source>
        <dbReference type="ARBA" id="ARBA00022806"/>
    </source>
</evidence>
<dbReference type="FunFam" id="3.40.1440.60:FF:000001">
    <property type="entry name" value="Primosomal protein N"/>
    <property type="match status" value="1"/>
</dbReference>
<dbReference type="GO" id="GO:0006302">
    <property type="term" value="P:double-strand break repair"/>
    <property type="evidence" value="ECO:0007669"/>
    <property type="project" value="InterPro"/>
</dbReference>
<dbReference type="GO" id="GO:0016887">
    <property type="term" value="F:ATP hydrolysis activity"/>
    <property type="evidence" value="ECO:0007669"/>
    <property type="project" value="RHEA"/>
</dbReference>
<dbReference type="Pfam" id="PF18074">
    <property type="entry name" value="PriA_C"/>
    <property type="match status" value="1"/>
</dbReference>
<keyword evidence="6 12" id="KW-0347">Helicase</keyword>
<evidence type="ECO:0000259" key="14">
    <source>
        <dbReference type="PROSITE" id="PS51192"/>
    </source>
</evidence>
<dbReference type="PROSITE" id="PS51192">
    <property type="entry name" value="HELICASE_ATP_BIND_1"/>
    <property type="match status" value="1"/>
</dbReference>
<evidence type="ECO:0000256" key="3">
    <source>
        <dbReference type="ARBA" id="ARBA00022723"/>
    </source>
</evidence>
<dbReference type="GO" id="GO:0006269">
    <property type="term" value="P:DNA replication, synthesis of primer"/>
    <property type="evidence" value="ECO:0007669"/>
    <property type="project" value="UniProtKB-KW"/>
</dbReference>
<dbReference type="CDD" id="cd17929">
    <property type="entry name" value="DEXHc_priA"/>
    <property type="match status" value="1"/>
</dbReference>
<dbReference type="Pfam" id="PF17764">
    <property type="entry name" value="PriA_3primeBD"/>
    <property type="match status" value="1"/>
</dbReference>
<feature type="domain" description="Helicase ATP-binding" evidence="14">
    <location>
        <begin position="212"/>
        <end position="378"/>
    </location>
</feature>
<reference evidence="15 16" key="1">
    <citation type="journal article" date="2018" name="Nat. Biotechnol.">
        <title>A standardized bacterial taxonomy based on genome phylogeny substantially revises the tree of life.</title>
        <authorList>
            <person name="Parks D.H."/>
            <person name="Chuvochina M."/>
            <person name="Waite D.W."/>
            <person name="Rinke C."/>
            <person name="Skarshewski A."/>
            <person name="Chaumeil P.A."/>
            <person name="Hugenholtz P."/>
        </authorList>
    </citation>
    <scope>NUCLEOTIDE SEQUENCE [LARGE SCALE GENOMIC DNA]</scope>
    <source>
        <strain evidence="15">UBA9158</strain>
    </source>
</reference>
<evidence type="ECO:0000256" key="10">
    <source>
        <dbReference type="ARBA" id="ARBA00023235"/>
    </source>
</evidence>
<dbReference type="InterPro" id="IPR005259">
    <property type="entry name" value="PriA"/>
</dbReference>
<dbReference type="FunFam" id="3.40.50.300:FF:000489">
    <property type="entry name" value="Primosome assembly protein PriA"/>
    <property type="match status" value="1"/>
</dbReference>
<keyword evidence="7 12" id="KW-0862">Zinc</keyword>
<dbReference type="GO" id="GO:0006310">
    <property type="term" value="P:DNA recombination"/>
    <property type="evidence" value="ECO:0007669"/>
    <property type="project" value="InterPro"/>
</dbReference>
<dbReference type="SMART" id="SM00487">
    <property type="entry name" value="DEXDc"/>
    <property type="match status" value="1"/>
</dbReference>
<feature type="binding site" evidence="12">
    <location>
        <position position="480"/>
    </location>
    <ligand>
        <name>Zn(2+)</name>
        <dbReference type="ChEBI" id="CHEBI:29105"/>
        <label>1</label>
    </ligand>
</feature>
<dbReference type="NCBIfam" id="TIGR00595">
    <property type="entry name" value="priA"/>
    <property type="match status" value="1"/>
</dbReference>
<dbReference type="InterPro" id="IPR014001">
    <property type="entry name" value="Helicase_ATP-bd"/>
</dbReference>
<dbReference type="CDD" id="cd18804">
    <property type="entry name" value="SF2_C_priA"/>
    <property type="match status" value="1"/>
</dbReference>
<dbReference type="InterPro" id="IPR041236">
    <property type="entry name" value="PriA_C"/>
</dbReference>
<feature type="binding site" evidence="12">
    <location>
        <position position="440"/>
    </location>
    <ligand>
        <name>Zn(2+)</name>
        <dbReference type="ChEBI" id="CHEBI:29105"/>
        <label>1</label>
    </ligand>
</feature>
<dbReference type="Pfam" id="PF18319">
    <property type="entry name" value="Zn_ribbon_PriA"/>
    <property type="match status" value="1"/>
</dbReference>
<dbReference type="Pfam" id="PF00270">
    <property type="entry name" value="DEAD"/>
    <property type="match status" value="1"/>
</dbReference>
<dbReference type="NCBIfam" id="NF004067">
    <property type="entry name" value="PRK05580.1-4"/>
    <property type="match status" value="1"/>
</dbReference>
<dbReference type="SMART" id="SM00490">
    <property type="entry name" value="HELICc"/>
    <property type="match status" value="1"/>
</dbReference>
<feature type="region of interest" description="Disordered" evidence="13">
    <location>
        <begin position="109"/>
        <end position="137"/>
    </location>
</feature>
<evidence type="ECO:0000256" key="13">
    <source>
        <dbReference type="SAM" id="MobiDB-lite"/>
    </source>
</evidence>
<evidence type="ECO:0000256" key="9">
    <source>
        <dbReference type="ARBA" id="ARBA00023125"/>
    </source>
</evidence>
<dbReference type="SUPFAM" id="SSF52540">
    <property type="entry name" value="P-loop containing nucleoside triphosphate hydrolases"/>
    <property type="match status" value="2"/>
</dbReference>
<proteinExistence type="inferred from homology"/>
<comment type="function">
    <text evidence="12">Initiates the restart of stalled replication forks, which reloads the replicative helicase on sites other than the origin of replication. Recognizes and binds to abandoned replication forks and remodels them to uncover a helicase loading site. Promotes assembly of the primosome at these replication forks.</text>
</comment>
<keyword evidence="3 12" id="KW-0479">Metal-binding</keyword>
<comment type="similarity">
    <text evidence="12">Belongs to the helicase family. PriA subfamily.</text>
</comment>
<dbReference type="InterPro" id="IPR041222">
    <property type="entry name" value="PriA_3primeBD"/>
</dbReference>
<dbReference type="InterPro" id="IPR042115">
    <property type="entry name" value="PriA_3primeBD_sf"/>
</dbReference>
<dbReference type="InterPro" id="IPR011545">
    <property type="entry name" value="DEAD/DEAH_box_helicase_dom"/>
</dbReference>
<evidence type="ECO:0000313" key="15">
    <source>
        <dbReference type="EMBL" id="HAN28256.1"/>
    </source>
</evidence>
<dbReference type="InterPro" id="IPR027417">
    <property type="entry name" value="P-loop_NTPase"/>
</dbReference>
<keyword evidence="2 12" id="KW-0235">DNA replication</keyword>
<protein>
    <recommendedName>
        <fullName evidence="12">Replication restart protein PriA</fullName>
    </recommendedName>
    <alternativeName>
        <fullName evidence="12">ATP-dependent DNA helicase PriA</fullName>
        <ecNumber evidence="12">5.6.2.4</ecNumber>
    </alternativeName>
    <alternativeName>
        <fullName evidence="12">DNA 3'-5' helicase PriA</fullName>
    </alternativeName>
</protein>
<comment type="catalytic activity">
    <reaction evidence="12">
        <text>Couples ATP hydrolysis with the unwinding of duplex DNA by translocating in the 3'-5' direction.</text>
        <dbReference type="EC" id="5.6.2.4"/>
    </reaction>
</comment>
<dbReference type="InterPro" id="IPR001650">
    <property type="entry name" value="Helicase_C-like"/>
</dbReference>
<keyword evidence="1 12" id="KW-0639">Primosome</keyword>
<sequence>MSVLRLAISCPLRSLFDYLPPAELTAEALEGLQPGVRVKVNFGRRQLQGWLIEIAAESAVPATSLRAAQAVVDDAPLLSPWVLQLCRWAADYYQHPLGEVLEAAFPPGLRQAQSHQPPGQPGWRLSQRGKGLPGGALQRSPRQAEALALLQDADELATSTLRAKGISAGILRQLEQKGLAERCLLAPGHALTTPQPGLALNAEQAQALQGILAHYGQFHCSLLEGITGSGKTEVYLQLIAHCLDKGQQALVLIPEIGLTPQTLARFTERFGSGIAVLHSGLNDTERYAAWEAARTGAASIVVGTRSAIFSSLLRPGLIIVDEEHDGSFKQQDGFRYSARDLAVKRGQLEGATVVLGSATPALETLHNALQGRYGHHRLTRRAGAGELPALRAIDVRREALQGGLSEALRDAIASTLQAGQQVLLFLNRRGYAPALQCHDCGWIAQCTACDTRMTVHRRQRRLRCHHCSANVRLPQACPACHSTRLLTNGLGTEQTEDVLRSTFGAWPIHRVDSDSMQGKGAMQALVAEVQQGAPCILLGTQMLTKGHHFPGVNLVAVIDADALLFSADFRGEERMAQLLTQVAGRSGRAGDAGQVLVQTHYPDHPLMQAMLTESYAEQARRLLQVRQEHGMPPHGRLILLRTDSPATETGEQFLGAVRQQAEPGLPPGCRLIGPLPSPLQRRANKFRNQLLAMAPDVRRAQQLARLLVHCAEQHPARQGLNWSIDVDPLDLG</sequence>
<evidence type="ECO:0000256" key="7">
    <source>
        <dbReference type="ARBA" id="ARBA00022833"/>
    </source>
</evidence>
<feature type="binding site" evidence="12">
    <location>
        <position position="437"/>
    </location>
    <ligand>
        <name>Zn(2+)</name>
        <dbReference type="ChEBI" id="CHEBI:29105"/>
        <label>1</label>
    </ligand>
</feature>
<evidence type="ECO:0000256" key="11">
    <source>
        <dbReference type="ARBA" id="ARBA00048988"/>
    </source>
</evidence>
<dbReference type="EC" id="5.6.2.4" evidence="12"/>
<name>A0A3C1KPW6_9GAMM</name>
<dbReference type="InterPro" id="IPR040498">
    <property type="entry name" value="PriA_CRR"/>
</dbReference>
<dbReference type="Gene3D" id="3.40.50.300">
    <property type="entry name" value="P-loop containing nucleotide triphosphate hydrolases"/>
    <property type="match status" value="2"/>
</dbReference>
<dbReference type="GO" id="GO:0005524">
    <property type="term" value="F:ATP binding"/>
    <property type="evidence" value="ECO:0007669"/>
    <property type="project" value="UniProtKB-UniRule"/>
</dbReference>
<gene>
    <name evidence="12" type="primary">priA</name>
    <name evidence="15" type="ORF">DCP75_11160</name>
</gene>
<feature type="binding site" evidence="12">
    <location>
        <position position="449"/>
    </location>
    <ligand>
        <name>Zn(2+)</name>
        <dbReference type="ChEBI" id="CHEBI:29105"/>
        <label>2</label>
    </ligand>
</feature>
<keyword evidence="10 12" id="KW-0413">Isomerase</keyword>
<dbReference type="GO" id="GO:0008270">
    <property type="term" value="F:zinc ion binding"/>
    <property type="evidence" value="ECO:0007669"/>
    <property type="project" value="UniProtKB-UniRule"/>
</dbReference>
<dbReference type="EMBL" id="DMND01000150">
    <property type="protein sequence ID" value="HAN28256.1"/>
    <property type="molecule type" value="Genomic_DNA"/>
</dbReference>